<gene>
    <name evidence="1" type="ORF">IW19_02860</name>
</gene>
<sequence length="119" mass="14548">MKYKFEKYNYFDERDHINKSTAIILIENEENYGEHFSTEIKNLKIDYLNEIVVFLEQVLSGELQYYDFGYEVYSIECKKEISLVIDTYNDCKCISEIKTKEIYEFMRDWRNYIIEDTHT</sequence>
<accession>A0A085ZJB6</accession>
<dbReference type="EMBL" id="JPRL01000001">
    <property type="protein sequence ID" value="KFF04530.1"/>
    <property type="molecule type" value="Genomic_DNA"/>
</dbReference>
<comment type="caution">
    <text evidence="1">The sequence shown here is derived from an EMBL/GenBank/DDBJ whole genome shotgun (WGS) entry which is preliminary data.</text>
</comment>
<proteinExistence type="predicted"/>
<keyword evidence="2" id="KW-1185">Reference proteome</keyword>
<protein>
    <submittedName>
        <fullName evidence="1">Uncharacterized protein</fullName>
    </submittedName>
</protein>
<organism evidence="1 2">
    <name type="scientific">Flavobacterium reichenbachii</name>
    <dbReference type="NCBI Taxonomy" id="362418"/>
    <lineage>
        <taxon>Bacteria</taxon>
        <taxon>Pseudomonadati</taxon>
        <taxon>Bacteroidota</taxon>
        <taxon>Flavobacteriia</taxon>
        <taxon>Flavobacteriales</taxon>
        <taxon>Flavobacteriaceae</taxon>
        <taxon>Flavobacterium</taxon>
    </lineage>
</organism>
<dbReference type="RefSeq" id="WP_035680917.1">
    <property type="nucleotide sequence ID" value="NZ_JPRL01000001.1"/>
</dbReference>
<evidence type="ECO:0000313" key="1">
    <source>
        <dbReference type="EMBL" id="KFF04530.1"/>
    </source>
</evidence>
<reference evidence="1 2" key="1">
    <citation type="submission" date="2014-07" db="EMBL/GenBank/DDBJ databases">
        <title>Genome of Flavobacterium reichenbachii LMG 25512.</title>
        <authorList>
            <person name="Stropko S.J."/>
            <person name="Pipes S.E."/>
            <person name="Newman J.D."/>
        </authorList>
    </citation>
    <scope>NUCLEOTIDE SEQUENCE [LARGE SCALE GENOMIC DNA]</scope>
    <source>
        <strain evidence="1 2">LMG 25512</strain>
    </source>
</reference>
<dbReference type="AlphaFoldDB" id="A0A085ZJB6"/>
<evidence type="ECO:0000313" key="2">
    <source>
        <dbReference type="Proteomes" id="UP000028715"/>
    </source>
</evidence>
<dbReference type="Proteomes" id="UP000028715">
    <property type="component" value="Unassembled WGS sequence"/>
</dbReference>
<dbReference type="OrthoDB" id="1350307at2"/>
<name>A0A085ZJB6_9FLAO</name>